<proteinExistence type="predicted"/>
<dbReference type="EMBL" id="LAZR01010533">
    <property type="protein sequence ID" value="KKM66431.1"/>
    <property type="molecule type" value="Genomic_DNA"/>
</dbReference>
<feature type="coiled-coil region" evidence="1">
    <location>
        <begin position="73"/>
        <end position="100"/>
    </location>
</feature>
<evidence type="ECO:0000256" key="1">
    <source>
        <dbReference type="SAM" id="Coils"/>
    </source>
</evidence>
<comment type="caution">
    <text evidence="2">The sequence shown here is derived from an EMBL/GenBank/DDBJ whole genome shotgun (WGS) entry which is preliminary data.</text>
</comment>
<keyword evidence="1" id="KW-0175">Coiled coil</keyword>
<name>A0A0F9JVF0_9ZZZZ</name>
<protein>
    <submittedName>
        <fullName evidence="2">Uncharacterized protein</fullName>
    </submittedName>
</protein>
<organism evidence="2">
    <name type="scientific">marine sediment metagenome</name>
    <dbReference type="NCBI Taxonomy" id="412755"/>
    <lineage>
        <taxon>unclassified sequences</taxon>
        <taxon>metagenomes</taxon>
        <taxon>ecological metagenomes</taxon>
    </lineage>
</organism>
<accession>A0A0F9JVF0</accession>
<reference evidence="2" key="1">
    <citation type="journal article" date="2015" name="Nature">
        <title>Complex archaea that bridge the gap between prokaryotes and eukaryotes.</title>
        <authorList>
            <person name="Spang A."/>
            <person name="Saw J.H."/>
            <person name="Jorgensen S.L."/>
            <person name="Zaremba-Niedzwiedzka K."/>
            <person name="Martijn J."/>
            <person name="Lind A.E."/>
            <person name="van Eijk R."/>
            <person name="Schleper C."/>
            <person name="Guy L."/>
            <person name="Ettema T.J."/>
        </authorList>
    </citation>
    <scope>NUCLEOTIDE SEQUENCE</scope>
</reference>
<sequence length="198" mass="23944">MLLFEGSYIEVGLVDYTDKFLDAMKNWQKYDYAFRERSVKERLEEGYDYIDKNPKWESREQCYNRYLKELDDAKKWDNERKNVERLIQNKLRNLKRVTATVIKPEYMEYRNIQSPITSIELGLKVGPLGFPHYTMEKDVLSIVEYQEGEFDEVKQEKCTEIRWFSGDNTLVAIYLRTINTRPLKLKEWYQKLANTSFW</sequence>
<gene>
    <name evidence="2" type="ORF">LCGC14_1481250</name>
</gene>
<evidence type="ECO:0000313" key="2">
    <source>
        <dbReference type="EMBL" id="KKM66431.1"/>
    </source>
</evidence>
<dbReference type="AlphaFoldDB" id="A0A0F9JVF0"/>